<evidence type="ECO:0000313" key="2">
    <source>
        <dbReference type="EMBL" id="NML37366.1"/>
    </source>
</evidence>
<keyword evidence="1" id="KW-0732">Signal</keyword>
<evidence type="ECO:0000313" key="3">
    <source>
        <dbReference type="Proteomes" id="UP000583266"/>
    </source>
</evidence>
<dbReference type="RefSeq" id="WP_169224432.1">
    <property type="nucleotide sequence ID" value="NZ_JABBGC010000001.1"/>
</dbReference>
<organism evidence="2 3">
    <name type="scientific">Chitinophaga fulva</name>
    <dbReference type="NCBI Taxonomy" id="2728842"/>
    <lineage>
        <taxon>Bacteria</taxon>
        <taxon>Pseudomonadati</taxon>
        <taxon>Bacteroidota</taxon>
        <taxon>Chitinophagia</taxon>
        <taxon>Chitinophagales</taxon>
        <taxon>Chitinophagaceae</taxon>
        <taxon>Chitinophaga</taxon>
    </lineage>
</organism>
<dbReference type="Proteomes" id="UP000583266">
    <property type="component" value="Unassembled WGS sequence"/>
</dbReference>
<protein>
    <submittedName>
        <fullName evidence="2">Uncharacterized protein</fullName>
    </submittedName>
</protein>
<evidence type="ECO:0000256" key="1">
    <source>
        <dbReference type="SAM" id="SignalP"/>
    </source>
</evidence>
<dbReference type="EMBL" id="JABBGC010000001">
    <property type="protein sequence ID" value="NML37366.1"/>
    <property type="molecule type" value="Genomic_DNA"/>
</dbReference>
<reference evidence="2 3" key="1">
    <citation type="submission" date="2020-04" db="EMBL/GenBank/DDBJ databases">
        <title>Chitinophaga sp. G-6-1-13 sp. nov., isolated from soil.</title>
        <authorList>
            <person name="Dahal R.H."/>
            <person name="Chaudhary D.K."/>
        </authorList>
    </citation>
    <scope>NUCLEOTIDE SEQUENCE [LARGE SCALE GENOMIC DNA]</scope>
    <source>
        <strain evidence="2 3">G-6-1-13</strain>
    </source>
</reference>
<comment type="caution">
    <text evidence="2">The sequence shown here is derived from an EMBL/GenBank/DDBJ whole genome shotgun (WGS) entry which is preliminary data.</text>
</comment>
<keyword evidence="3" id="KW-1185">Reference proteome</keyword>
<sequence length="558" mass="58453">MTKSLQVAFRGILLGSLTLLAADTYAQLKVGDHPTKINKASVLELESDKQGLLLPRLTSFTGIDGLTPPDGMIVYLESTDVTQRGLYIRRNGAWEKMANDKDATANWKLTGNDAVAGNFIGTNAGSVPLVLKGQGVEGLIIDNGYAFLKKLDVITAGVDVLLVDPTSGKVSSRKISETAFTSAINSLNGQTGAAQTLTTAGGTDYFFTSTGNATSGDHKLTIEKQDGNRPLGLLTQADWLRLDKAAKALVIGTFNPTSTGSGLSISTDAMNIPYLSLHAADETNPGALTATAQNIGGNKTFKGSITVENGGTISSGLTVNGTSNLKDDAVIGKSLQVGTTTELKGKVTLGSVATGTNANTDVLMLGTAGEVIKRTLPTAAFRTFTNGTDGPDVHYAEDAAANTLTLHVPSASLAADRGLVTNIGQTFKGAKKFNDDLAVRTKVIVGDTTVAANSTLQVAGSLSLNIVTQNANYTMTDNDNTILMNCASGDLTVTLLSAVNRKGRVITVKKIGGTLAKSLKIVTSSSENIEDGTDYFIYNDWTFVTLQSDGANWFIIRH</sequence>
<dbReference type="AlphaFoldDB" id="A0A848GGT9"/>
<gene>
    <name evidence="2" type="ORF">HHL17_09175</name>
</gene>
<feature type="chain" id="PRO_5032621607" evidence="1">
    <location>
        <begin position="22"/>
        <end position="558"/>
    </location>
</feature>
<feature type="signal peptide" evidence="1">
    <location>
        <begin position="1"/>
        <end position="21"/>
    </location>
</feature>
<name>A0A848GGT9_9BACT</name>
<proteinExistence type="predicted"/>
<accession>A0A848GGT9</accession>